<keyword evidence="2" id="KW-0812">Transmembrane</keyword>
<evidence type="ECO:0000313" key="5">
    <source>
        <dbReference type="Proteomes" id="UP000823775"/>
    </source>
</evidence>
<keyword evidence="5" id="KW-1185">Reference proteome</keyword>
<feature type="chain" id="PRO_5045329012" description="Transmembrane protein" evidence="3">
    <location>
        <begin position="22"/>
        <end position="141"/>
    </location>
</feature>
<proteinExistence type="predicted"/>
<keyword evidence="2" id="KW-0472">Membrane</keyword>
<feature type="region of interest" description="Disordered" evidence="1">
    <location>
        <begin position="51"/>
        <end position="88"/>
    </location>
</feature>
<dbReference type="EMBL" id="JACEIK010000490">
    <property type="protein sequence ID" value="MCD7458007.1"/>
    <property type="molecule type" value="Genomic_DNA"/>
</dbReference>
<protein>
    <recommendedName>
        <fullName evidence="6">Transmembrane protein</fullName>
    </recommendedName>
</protein>
<gene>
    <name evidence="4" type="ORF">HAX54_036860</name>
</gene>
<dbReference type="Proteomes" id="UP000823775">
    <property type="component" value="Unassembled WGS sequence"/>
</dbReference>
<name>A0ABS8SGG8_DATST</name>
<accession>A0ABS8SGG8</accession>
<feature type="signal peptide" evidence="3">
    <location>
        <begin position="1"/>
        <end position="21"/>
    </location>
</feature>
<evidence type="ECO:0008006" key="6">
    <source>
        <dbReference type="Google" id="ProtNLM"/>
    </source>
</evidence>
<feature type="transmembrane region" description="Helical" evidence="2">
    <location>
        <begin position="106"/>
        <end position="126"/>
    </location>
</feature>
<comment type="caution">
    <text evidence="4">The sequence shown here is derived from an EMBL/GenBank/DDBJ whole genome shotgun (WGS) entry which is preliminary data.</text>
</comment>
<keyword evidence="2" id="KW-1133">Transmembrane helix</keyword>
<sequence>MARFFLLCLILTNALIYLTVADTATTFPNSPAASPWPSFRKLGKYQHKLVKSSTDAAPAPGLSLHQEEEKNAKEVGSSDKHNGIAQAQDIQIEKKHHHSIDKSICGGGVILGGLATTFLVAIVCYIRATRRKHSKPSAPAA</sequence>
<dbReference type="PANTHER" id="PTHR34558:SF9">
    <property type="entry name" value="F3L24.15 PROTEIN"/>
    <property type="match status" value="1"/>
</dbReference>
<evidence type="ECO:0000256" key="3">
    <source>
        <dbReference type="SAM" id="SignalP"/>
    </source>
</evidence>
<keyword evidence="3" id="KW-0732">Signal</keyword>
<feature type="compositionally biased region" description="Basic and acidic residues" evidence="1">
    <location>
        <begin position="65"/>
        <end position="82"/>
    </location>
</feature>
<organism evidence="4 5">
    <name type="scientific">Datura stramonium</name>
    <name type="common">Jimsonweed</name>
    <name type="synonym">Common thornapple</name>
    <dbReference type="NCBI Taxonomy" id="4076"/>
    <lineage>
        <taxon>Eukaryota</taxon>
        <taxon>Viridiplantae</taxon>
        <taxon>Streptophyta</taxon>
        <taxon>Embryophyta</taxon>
        <taxon>Tracheophyta</taxon>
        <taxon>Spermatophyta</taxon>
        <taxon>Magnoliopsida</taxon>
        <taxon>eudicotyledons</taxon>
        <taxon>Gunneridae</taxon>
        <taxon>Pentapetalae</taxon>
        <taxon>asterids</taxon>
        <taxon>lamiids</taxon>
        <taxon>Solanales</taxon>
        <taxon>Solanaceae</taxon>
        <taxon>Solanoideae</taxon>
        <taxon>Datureae</taxon>
        <taxon>Datura</taxon>
    </lineage>
</organism>
<dbReference type="PANTHER" id="PTHR34558">
    <property type="entry name" value="EXPRESSED PROTEIN"/>
    <property type="match status" value="1"/>
</dbReference>
<evidence type="ECO:0000256" key="2">
    <source>
        <dbReference type="SAM" id="Phobius"/>
    </source>
</evidence>
<reference evidence="4 5" key="1">
    <citation type="journal article" date="2021" name="BMC Genomics">
        <title>Datura genome reveals duplications of psychoactive alkaloid biosynthetic genes and high mutation rate following tissue culture.</title>
        <authorList>
            <person name="Rajewski A."/>
            <person name="Carter-House D."/>
            <person name="Stajich J."/>
            <person name="Litt A."/>
        </authorList>
    </citation>
    <scope>NUCLEOTIDE SEQUENCE [LARGE SCALE GENOMIC DNA]</scope>
    <source>
        <strain evidence="4">AR-01</strain>
    </source>
</reference>
<evidence type="ECO:0000313" key="4">
    <source>
        <dbReference type="EMBL" id="MCD7458007.1"/>
    </source>
</evidence>
<evidence type="ECO:0000256" key="1">
    <source>
        <dbReference type="SAM" id="MobiDB-lite"/>
    </source>
</evidence>